<reference evidence="2" key="1">
    <citation type="journal article" date="2005" name="PLoS Biol.">
        <title>The genomes of Oryza sativa: a history of duplications.</title>
        <authorList>
            <person name="Yu J."/>
            <person name="Wang J."/>
            <person name="Lin W."/>
            <person name="Li S."/>
            <person name="Li H."/>
            <person name="Zhou J."/>
            <person name="Ni P."/>
            <person name="Dong W."/>
            <person name="Hu S."/>
            <person name="Zeng C."/>
            <person name="Zhang J."/>
            <person name="Zhang Y."/>
            <person name="Li R."/>
            <person name="Xu Z."/>
            <person name="Li S."/>
            <person name="Li X."/>
            <person name="Zheng H."/>
            <person name="Cong L."/>
            <person name="Lin L."/>
            <person name="Yin J."/>
            <person name="Geng J."/>
            <person name="Li G."/>
            <person name="Shi J."/>
            <person name="Liu J."/>
            <person name="Lv H."/>
            <person name="Li J."/>
            <person name="Wang J."/>
            <person name="Deng Y."/>
            <person name="Ran L."/>
            <person name="Shi X."/>
            <person name="Wang X."/>
            <person name="Wu Q."/>
            <person name="Li C."/>
            <person name="Ren X."/>
            <person name="Wang J."/>
            <person name="Wang X."/>
            <person name="Li D."/>
            <person name="Liu D."/>
            <person name="Zhang X."/>
            <person name="Ji Z."/>
            <person name="Zhao W."/>
            <person name="Sun Y."/>
            <person name="Zhang Z."/>
            <person name="Bao J."/>
            <person name="Han Y."/>
            <person name="Dong L."/>
            <person name="Ji J."/>
            <person name="Chen P."/>
            <person name="Wu S."/>
            <person name="Liu J."/>
            <person name="Xiao Y."/>
            <person name="Bu D."/>
            <person name="Tan J."/>
            <person name="Yang L."/>
            <person name="Ye C."/>
            <person name="Zhang J."/>
            <person name="Xu J."/>
            <person name="Zhou Y."/>
            <person name="Yu Y."/>
            <person name="Zhang B."/>
            <person name="Zhuang S."/>
            <person name="Wei H."/>
            <person name="Liu B."/>
            <person name="Lei M."/>
            <person name="Yu H."/>
            <person name="Li Y."/>
            <person name="Xu H."/>
            <person name="Wei S."/>
            <person name="He X."/>
            <person name="Fang L."/>
            <person name="Zhang Z."/>
            <person name="Zhang Y."/>
            <person name="Huang X."/>
            <person name="Su Z."/>
            <person name="Tong W."/>
            <person name="Li J."/>
            <person name="Tong Z."/>
            <person name="Li S."/>
            <person name="Ye J."/>
            <person name="Wang L."/>
            <person name="Fang L."/>
            <person name="Lei T."/>
            <person name="Chen C."/>
            <person name="Chen H."/>
            <person name="Xu Z."/>
            <person name="Li H."/>
            <person name="Huang H."/>
            <person name="Zhang F."/>
            <person name="Xu H."/>
            <person name="Li N."/>
            <person name="Zhao C."/>
            <person name="Li S."/>
            <person name="Dong L."/>
            <person name="Huang Y."/>
            <person name="Li L."/>
            <person name="Xi Y."/>
            <person name="Qi Q."/>
            <person name="Li W."/>
            <person name="Zhang B."/>
            <person name="Hu W."/>
            <person name="Zhang Y."/>
            <person name="Tian X."/>
            <person name="Jiao Y."/>
            <person name="Liang X."/>
            <person name="Jin J."/>
            <person name="Gao L."/>
            <person name="Zheng W."/>
            <person name="Hao B."/>
            <person name="Liu S."/>
            <person name="Wang W."/>
            <person name="Yuan L."/>
            <person name="Cao M."/>
            <person name="McDermott J."/>
            <person name="Samudrala R."/>
            <person name="Wang J."/>
            <person name="Wong G.K."/>
            <person name="Yang H."/>
        </authorList>
    </citation>
    <scope>NUCLEOTIDE SEQUENCE [LARGE SCALE GENOMIC DNA]</scope>
</reference>
<accession>B9G8R1</accession>
<reference evidence="2" key="2">
    <citation type="submission" date="2008-12" db="EMBL/GenBank/DDBJ databases">
        <title>Improved gene annotation of the rice (Oryza sativa) genomes.</title>
        <authorList>
            <person name="Wang J."/>
            <person name="Li R."/>
            <person name="Fan W."/>
            <person name="Huang Q."/>
            <person name="Zhang J."/>
            <person name="Zhou Y."/>
            <person name="Hu Y."/>
            <person name="Zi S."/>
            <person name="Li J."/>
            <person name="Ni P."/>
            <person name="Zheng H."/>
            <person name="Zhang Y."/>
            <person name="Zhao M."/>
            <person name="Hao Q."/>
            <person name="McDermott J."/>
            <person name="Samudrala R."/>
            <person name="Kristiansen K."/>
            <person name="Wong G.K.-S."/>
        </authorList>
    </citation>
    <scope>NUCLEOTIDE SEQUENCE</scope>
</reference>
<name>B9G8R1_ORYSJ</name>
<protein>
    <submittedName>
        <fullName evidence="2">Uncharacterized protein</fullName>
    </submittedName>
</protein>
<feature type="region of interest" description="Disordered" evidence="1">
    <location>
        <begin position="1"/>
        <end position="59"/>
    </location>
</feature>
<organism evidence="2">
    <name type="scientific">Oryza sativa subsp. japonica</name>
    <name type="common">Rice</name>
    <dbReference type="NCBI Taxonomy" id="39947"/>
    <lineage>
        <taxon>Eukaryota</taxon>
        <taxon>Viridiplantae</taxon>
        <taxon>Streptophyta</taxon>
        <taxon>Embryophyta</taxon>
        <taxon>Tracheophyta</taxon>
        <taxon>Spermatophyta</taxon>
        <taxon>Magnoliopsida</taxon>
        <taxon>Liliopsida</taxon>
        <taxon>Poales</taxon>
        <taxon>Poaceae</taxon>
        <taxon>BOP clade</taxon>
        <taxon>Oryzoideae</taxon>
        <taxon>Oryzeae</taxon>
        <taxon>Oryzinae</taxon>
        <taxon>Oryza</taxon>
        <taxon>Oryza sativa</taxon>
    </lineage>
</organism>
<dbReference type="EMBL" id="CM000148">
    <property type="protein sequence ID" value="EEE52526.1"/>
    <property type="molecule type" value="Genomic_DNA"/>
</dbReference>
<proteinExistence type="predicted"/>
<feature type="compositionally biased region" description="Basic and acidic residues" evidence="1">
    <location>
        <begin position="26"/>
        <end position="46"/>
    </location>
</feature>
<dbReference type="Proteomes" id="UP000007752">
    <property type="component" value="Chromosome 11"/>
</dbReference>
<evidence type="ECO:0000313" key="2">
    <source>
        <dbReference type="EMBL" id="EEE52526.1"/>
    </source>
</evidence>
<gene>
    <name evidence="2" type="ORF">OsJ_34741</name>
</gene>
<dbReference type="AlphaFoldDB" id="B9G8R1"/>
<evidence type="ECO:0000256" key="1">
    <source>
        <dbReference type="SAM" id="MobiDB-lite"/>
    </source>
</evidence>
<sequence length="106" mass="11128">MGEADREGGNGAEGGHGSTCVGARAIAHDGEGGGSDDSSRNDDNGYHDSNPLPSTAWRPRPWIGRLYCICTVGMQSASICLGVEHSTYTAAQEAQVVRPKRPKSVQ</sequence>